<dbReference type="PROSITE" id="PS50893">
    <property type="entry name" value="ABC_TRANSPORTER_2"/>
    <property type="match status" value="2"/>
</dbReference>
<dbReference type="InterPro" id="IPR017871">
    <property type="entry name" value="ABC_transporter-like_CS"/>
</dbReference>
<dbReference type="Proteomes" id="UP000184071">
    <property type="component" value="Unassembled WGS sequence"/>
</dbReference>
<dbReference type="AlphaFoldDB" id="A0A1M5RG72"/>
<reference evidence="7" key="1">
    <citation type="submission" date="2016-11" db="EMBL/GenBank/DDBJ databases">
        <authorList>
            <person name="Varghese N."/>
            <person name="Submissions S."/>
        </authorList>
    </citation>
    <scope>NUCLEOTIDE SEQUENCE [LARGE SCALE GENOMIC DNA]</scope>
    <source>
        <strain evidence="7">DSM 17963</strain>
    </source>
</reference>
<dbReference type="Gene3D" id="3.40.50.300">
    <property type="entry name" value="P-loop containing nucleotide triphosphate hydrolases"/>
    <property type="match status" value="2"/>
</dbReference>
<keyword evidence="7" id="KW-1185">Reference proteome</keyword>
<dbReference type="InterPro" id="IPR003439">
    <property type="entry name" value="ABC_transporter-like_ATP-bd"/>
</dbReference>
<proteinExistence type="predicted"/>
<dbReference type="CDD" id="cd03221">
    <property type="entry name" value="ABCF_EF-3"/>
    <property type="match status" value="2"/>
</dbReference>
<dbReference type="PANTHER" id="PTHR19211:SF6">
    <property type="entry name" value="BLL7188 PROTEIN"/>
    <property type="match status" value="1"/>
</dbReference>
<feature type="region of interest" description="Disordered" evidence="4">
    <location>
        <begin position="241"/>
        <end position="274"/>
    </location>
</feature>
<dbReference type="SMART" id="SM00382">
    <property type="entry name" value="AAA"/>
    <property type="match status" value="2"/>
</dbReference>
<dbReference type="GO" id="GO:0016887">
    <property type="term" value="F:ATP hydrolysis activity"/>
    <property type="evidence" value="ECO:0007669"/>
    <property type="project" value="InterPro"/>
</dbReference>
<dbReference type="NCBIfam" id="NF000355">
    <property type="entry name" value="ribo_prot_ABC_F"/>
    <property type="match status" value="1"/>
</dbReference>
<dbReference type="STRING" id="370979.SAMN05443663_106193"/>
<dbReference type="PANTHER" id="PTHR19211">
    <property type="entry name" value="ATP-BINDING TRANSPORT PROTEIN-RELATED"/>
    <property type="match status" value="1"/>
</dbReference>
<dbReference type="InterPro" id="IPR050611">
    <property type="entry name" value="ABCF"/>
</dbReference>
<evidence type="ECO:0000256" key="1">
    <source>
        <dbReference type="ARBA" id="ARBA00022737"/>
    </source>
</evidence>
<dbReference type="RefSeq" id="WP_073416904.1">
    <property type="nucleotide sequence ID" value="NZ_FQWC01000006.1"/>
</dbReference>
<feature type="domain" description="ABC transporter" evidence="5">
    <location>
        <begin position="2"/>
        <end position="242"/>
    </location>
</feature>
<organism evidence="6 7">
    <name type="scientific">Flavobacterium defluvii</name>
    <dbReference type="NCBI Taxonomy" id="370979"/>
    <lineage>
        <taxon>Bacteria</taxon>
        <taxon>Pseudomonadati</taxon>
        <taxon>Bacteroidota</taxon>
        <taxon>Flavobacteriia</taxon>
        <taxon>Flavobacteriales</taxon>
        <taxon>Flavobacteriaceae</taxon>
        <taxon>Flavobacterium</taxon>
    </lineage>
</organism>
<evidence type="ECO:0000313" key="6">
    <source>
        <dbReference type="EMBL" id="SHH24763.1"/>
    </source>
</evidence>
<dbReference type="FunFam" id="3.40.50.300:FF:001320">
    <property type="entry name" value="Heme ABC transporter ATP-binding protein"/>
    <property type="match status" value="1"/>
</dbReference>
<dbReference type="InterPro" id="IPR027417">
    <property type="entry name" value="P-loop_NTPase"/>
</dbReference>
<dbReference type="PROSITE" id="PS00211">
    <property type="entry name" value="ABC_TRANSPORTER_1"/>
    <property type="match status" value="2"/>
</dbReference>
<dbReference type="GO" id="GO:0005524">
    <property type="term" value="F:ATP binding"/>
    <property type="evidence" value="ECO:0007669"/>
    <property type="project" value="UniProtKB-KW"/>
</dbReference>
<dbReference type="InterPro" id="IPR003593">
    <property type="entry name" value="AAA+_ATPase"/>
</dbReference>
<protein>
    <submittedName>
        <fullName evidence="6">ATPase components of ABC transporters with duplicated ATPase domains</fullName>
    </submittedName>
</protein>
<name>A0A1M5RG72_9FLAO</name>
<gene>
    <name evidence="6" type="ORF">SAMN05443663_106193</name>
</gene>
<evidence type="ECO:0000256" key="4">
    <source>
        <dbReference type="SAM" id="MobiDB-lite"/>
    </source>
</evidence>
<evidence type="ECO:0000256" key="2">
    <source>
        <dbReference type="ARBA" id="ARBA00022741"/>
    </source>
</evidence>
<keyword evidence="1" id="KW-0677">Repeat</keyword>
<keyword evidence="2" id="KW-0547">Nucleotide-binding</keyword>
<accession>A0A1M5RG72</accession>
<feature type="domain" description="ABC transporter" evidence="5">
    <location>
        <begin position="331"/>
        <end position="526"/>
    </location>
</feature>
<dbReference type="EMBL" id="FQWC01000006">
    <property type="protein sequence ID" value="SHH24763.1"/>
    <property type="molecule type" value="Genomic_DNA"/>
</dbReference>
<keyword evidence="3" id="KW-0067">ATP-binding</keyword>
<dbReference type="Pfam" id="PF00005">
    <property type="entry name" value="ABC_tran"/>
    <property type="match status" value="2"/>
</dbReference>
<dbReference type="OrthoDB" id="1521973at2"/>
<evidence type="ECO:0000256" key="3">
    <source>
        <dbReference type="ARBA" id="ARBA00022840"/>
    </source>
</evidence>
<sequence length="529" mass="60022">MVILQNISYLHSNKDLLFDNITFTVNPHEKIALIGNNGVGKSTLLKIIASELEPENGLLKTDSIPYYLPQIFGQFNHLTIAQALKVDDKLNALQEILNGNVSEENLNTLNDDWTIEDRCNEALQYWQLQDFDLNQKLETLSGGQKTKVFLAGILVHEPELVLLDEPSNHLDITGRELLYNFIKSTSSTLIIVSHDRKLLNLLSSVYELSKHGITVYGGNYDFYAEQKQIENNALSQDIQSKEKALRKAKEKERETLERQNKLDSRGEKKQKKAGVSRIMMNTLRNNAENSTAKTKGVHTEKIGGISKDLQELRSSLPDIDQMKFGFDKTDLHKGKILFTATEINHGYEDQLLWKNPLSFQILSGQRIGLKGLNGSGKTTLIKIIMGELQPKTGKIYKADSKIIYIDQDYSLIENGISVYEQAQKFNTTGLQEHDIKMKLNKFLFSQNDWNKPCSALSGGEKMRLMLCCLTINNQAPDIIILDEPTNNLDIQNIEILTAAINEYTGTLIVVSHDFHFLEDIYIEDFIELR</sequence>
<evidence type="ECO:0000259" key="5">
    <source>
        <dbReference type="PROSITE" id="PS50893"/>
    </source>
</evidence>
<dbReference type="SUPFAM" id="SSF52540">
    <property type="entry name" value="P-loop containing nucleoside triphosphate hydrolases"/>
    <property type="match status" value="2"/>
</dbReference>
<feature type="compositionally biased region" description="Basic and acidic residues" evidence="4">
    <location>
        <begin position="241"/>
        <end position="267"/>
    </location>
</feature>
<evidence type="ECO:0000313" key="7">
    <source>
        <dbReference type="Proteomes" id="UP000184071"/>
    </source>
</evidence>